<name>A0A8S9UIX3_PHYIN</name>
<comment type="caution">
    <text evidence="1">The sequence shown here is derived from an EMBL/GenBank/DDBJ whole genome shotgun (WGS) entry which is preliminary data.</text>
</comment>
<gene>
    <name evidence="1" type="ORF">GN958_ATG10306</name>
</gene>
<evidence type="ECO:0000313" key="2">
    <source>
        <dbReference type="Proteomes" id="UP000704712"/>
    </source>
</evidence>
<dbReference type="Proteomes" id="UP000704712">
    <property type="component" value="Unassembled WGS sequence"/>
</dbReference>
<dbReference type="EMBL" id="JAACNO010001451">
    <property type="protein sequence ID" value="KAF4140446.1"/>
    <property type="molecule type" value="Genomic_DNA"/>
</dbReference>
<accession>A0A8S9UIX3</accession>
<reference evidence="1" key="1">
    <citation type="submission" date="2020-03" db="EMBL/GenBank/DDBJ databases">
        <title>Hybrid Assembly of Korean Phytophthora infestans isolates.</title>
        <authorList>
            <person name="Prokchorchik M."/>
            <person name="Lee Y."/>
            <person name="Seo J."/>
            <person name="Cho J.-H."/>
            <person name="Park Y.-E."/>
            <person name="Jang D.-C."/>
            <person name="Im J.-S."/>
            <person name="Choi J.-G."/>
            <person name="Park H.-J."/>
            <person name="Lee G.-B."/>
            <person name="Lee Y.-G."/>
            <person name="Hong S.-Y."/>
            <person name="Cho K."/>
            <person name="Sohn K.H."/>
        </authorList>
    </citation>
    <scope>NUCLEOTIDE SEQUENCE</scope>
    <source>
        <strain evidence="1">KR_2_A2</strain>
    </source>
</reference>
<protein>
    <submittedName>
        <fullName evidence="1">Uncharacterized protein</fullName>
    </submittedName>
</protein>
<organism evidence="1 2">
    <name type="scientific">Phytophthora infestans</name>
    <name type="common">Potato late blight agent</name>
    <name type="synonym">Botrytis infestans</name>
    <dbReference type="NCBI Taxonomy" id="4787"/>
    <lineage>
        <taxon>Eukaryota</taxon>
        <taxon>Sar</taxon>
        <taxon>Stramenopiles</taxon>
        <taxon>Oomycota</taxon>
        <taxon>Peronosporomycetes</taxon>
        <taxon>Peronosporales</taxon>
        <taxon>Peronosporaceae</taxon>
        <taxon>Phytophthora</taxon>
    </lineage>
</organism>
<dbReference type="AlphaFoldDB" id="A0A8S9UIX3"/>
<sequence length="95" mass="10440">MLNQSTRSSRARPLSRSQRMSMSCWHNIKAASTQQSLPATSISNGFKRGKLEPSASCIASSQLVTQLEKLSLLEGKPVEESDDFAVQDIIEETNV</sequence>
<proteinExistence type="predicted"/>
<evidence type="ECO:0000313" key="1">
    <source>
        <dbReference type="EMBL" id="KAF4140446.1"/>
    </source>
</evidence>